<organism evidence="3 4">
    <name type="scientific">Paramicrobacterium agarici</name>
    <dbReference type="NCBI Taxonomy" id="630514"/>
    <lineage>
        <taxon>Bacteria</taxon>
        <taxon>Bacillati</taxon>
        <taxon>Actinomycetota</taxon>
        <taxon>Actinomycetes</taxon>
        <taxon>Micrococcales</taxon>
        <taxon>Microbacteriaceae</taxon>
        <taxon>Paramicrobacterium</taxon>
    </lineage>
</organism>
<keyword evidence="2" id="KW-0812">Transmembrane</keyword>
<dbReference type="EMBL" id="PDJE01000001">
    <property type="protein sequence ID" value="PFG29190.1"/>
    <property type="molecule type" value="Genomic_DNA"/>
</dbReference>
<protein>
    <submittedName>
        <fullName evidence="3">Uncharacterized protein</fullName>
    </submittedName>
</protein>
<dbReference type="OrthoDB" id="10006077at2"/>
<feature type="region of interest" description="Disordered" evidence="1">
    <location>
        <begin position="1"/>
        <end position="58"/>
    </location>
</feature>
<evidence type="ECO:0000313" key="3">
    <source>
        <dbReference type="EMBL" id="PFG29190.1"/>
    </source>
</evidence>
<proteinExistence type="predicted"/>
<keyword evidence="2" id="KW-0472">Membrane</keyword>
<keyword evidence="2" id="KW-1133">Transmembrane helix</keyword>
<gene>
    <name evidence="3" type="ORF">ATJ78_0087</name>
</gene>
<dbReference type="RefSeq" id="WP_098405805.1">
    <property type="nucleotide sequence ID" value="NZ_PDJE01000001.1"/>
</dbReference>
<comment type="caution">
    <text evidence="3">The sequence shown here is derived from an EMBL/GenBank/DDBJ whole genome shotgun (WGS) entry which is preliminary data.</text>
</comment>
<evidence type="ECO:0000256" key="2">
    <source>
        <dbReference type="SAM" id="Phobius"/>
    </source>
</evidence>
<feature type="compositionally biased region" description="Basic and acidic residues" evidence="1">
    <location>
        <begin position="14"/>
        <end position="28"/>
    </location>
</feature>
<evidence type="ECO:0000313" key="4">
    <source>
        <dbReference type="Proteomes" id="UP000221369"/>
    </source>
</evidence>
<dbReference type="Proteomes" id="UP000221369">
    <property type="component" value="Unassembled WGS sequence"/>
</dbReference>
<feature type="compositionally biased region" description="Polar residues" evidence="1">
    <location>
        <begin position="1"/>
        <end position="11"/>
    </location>
</feature>
<keyword evidence="4" id="KW-1185">Reference proteome</keyword>
<name>A0A2A9DTD5_9MICO</name>
<sequence>MSDNRPNQQTPDAAEQRERENAQQHRNEPWTGQGPVIRNLPNSSQPYGASPEQRPSRPARSLSPWIVVAIIALIAIVIAGLVLAIVL</sequence>
<evidence type="ECO:0000256" key="1">
    <source>
        <dbReference type="SAM" id="MobiDB-lite"/>
    </source>
</evidence>
<dbReference type="AlphaFoldDB" id="A0A2A9DTD5"/>
<reference evidence="3 4" key="1">
    <citation type="submission" date="2017-10" db="EMBL/GenBank/DDBJ databases">
        <title>Sequencing the genomes of 1000 actinobacteria strains.</title>
        <authorList>
            <person name="Klenk H.-P."/>
        </authorList>
    </citation>
    <scope>NUCLEOTIDE SEQUENCE [LARGE SCALE GENOMIC DNA]</scope>
    <source>
        <strain evidence="3 4">DSM 21798</strain>
    </source>
</reference>
<accession>A0A2A9DTD5</accession>
<feature type="transmembrane region" description="Helical" evidence="2">
    <location>
        <begin position="62"/>
        <end position="86"/>
    </location>
</feature>